<accession>A0ABQ4FS46</accession>
<dbReference type="EMBL" id="BOOC01000002">
    <property type="protein sequence ID" value="GIH37633.1"/>
    <property type="molecule type" value="Genomic_DNA"/>
</dbReference>
<protein>
    <submittedName>
        <fullName evidence="1">Uncharacterized protein</fullName>
    </submittedName>
</protein>
<keyword evidence="2" id="KW-1185">Reference proteome</keyword>
<evidence type="ECO:0000313" key="1">
    <source>
        <dbReference type="EMBL" id="GIH37633.1"/>
    </source>
</evidence>
<name>A0ABQ4FS46_9ACTN</name>
<gene>
    <name evidence="1" type="ORF">Mco01_06330</name>
</gene>
<evidence type="ECO:0000313" key="2">
    <source>
        <dbReference type="Proteomes" id="UP000603904"/>
    </source>
</evidence>
<reference evidence="1 2" key="1">
    <citation type="submission" date="2021-01" db="EMBL/GenBank/DDBJ databases">
        <title>Whole genome shotgun sequence of Microbispora corallina NBRC 16416.</title>
        <authorList>
            <person name="Komaki H."/>
            <person name="Tamura T."/>
        </authorList>
    </citation>
    <scope>NUCLEOTIDE SEQUENCE [LARGE SCALE GENOMIC DNA]</scope>
    <source>
        <strain evidence="1 2">NBRC 16416</strain>
    </source>
</reference>
<dbReference type="Proteomes" id="UP000603904">
    <property type="component" value="Unassembled WGS sequence"/>
</dbReference>
<proteinExistence type="predicted"/>
<comment type="caution">
    <text evidence="1">The sequence shown here is derived from an EMBL/GenBank/DDBJ whole genome shotgun (WGS) entry which is preliminary data.</text>
</comment>
<organism evidence="1 2">
    <name type="scientific">Microbispora corallina</name>
    <dbReference type="NCBI Taxonomy" id="83302"/>
    <lineage>
        <taxon>Bacteria</taxon>
        <taxon>Bacillati</taxon>
        <taxon>Actinomycetota</taxon>
        <taxon>Actinomycetes</taxon>
        <taxon>Streptosporangiales</taxon>
        <taxon>Streptosporangiaceae</taxon>
        <taxon>Microbispora</taxon>
    </lineage>
</organism>
<sequence length="86" mass="8992">MPVGEGLGAHRLVGGHVVLDDGAQNGELAVVEQGVTSCAWETQSLALCVPECQVYGYHPAACDNTMGSRGKRTANPLQVTYAKLPP</sequence>